<evidence type="ECO:0000313" key="2">
    <source>
        <dbReference type="EMBL" id="EEF13845.1"/>
    </source>
</evidence>
<keyword evidence="1" id="KW-0812">Transmembrane</keyword>
<protein>
    <submittedName>
        <fullName evidence="2">Uncharacterized protein</fullName>
    </submittedName>
</protein>
<reference evidence="2 3" key="1">
    <citation type="submission" date="2008-08" db="EMBL/GenBank/DDBJ databases">
        <authorList>
            <person name="Madupu R."/>
            <person name="Durkin A.S."/>
            <person name="Torralba M."/>
            <person name="Methe B."/>
            <person name="Sutton G.G."/>
            <person name="Strausberg R.L."/>
            <person name="Nelson K.E."/>
        </authorList>
    </citation>
    <scope>NUCLEOTIDE SEQUENCE [LARGE SCALE GENOMIC DNA]</scope>
    <source>
        <strain evidence="2 3">RM3267</strain>
    </source>
</reference>
<name>B9D2G4_CAMRE</name>
<dbReference type="STRING" id="553218.CAMRE0001_0397"/>
<keyword evidence="1" id="KW-0472">Membrane</keyword>
<feature type="transmembrane region" description="Helical" evidence="1">
    <location>
        <begin position="12"/>
        <end position="31"/>
    </location>
</feature>
<keyword evidence="1" id="KW-1133">Transmembrane helix</keyword>
<dbReference type="AlphaFoldDB" id="B9D2G4"/>
<organism evidence="2 3">
    <name type="scientific">Campylobacter rectus RM3267</name>
    <dbReference type="NCBI Taxonomy" id="553218"/>
    <lineage>
        <taxon>Bacteria</taxon>
        <taxon>Pseudomonadati</taxon>
        <taxon>Campylobacterota</taxon>
        <taxon>Epsilonproteobacteria</taxon>
        <taxon>Campylobacterales</taxon>
        <taxon>Campylobacteraceae</taxon>
        <taxon>Campylobacter</taxon>
    </lineage>
</organism>
<evidence type="ECO:0000256" key="1">
    <source>
        <dbReference type="SAM" id="Phobius"/>
    </source>
</evidence>
<gene>
    <name evidence="2" type="ORF">CAMRE0001_0397</name>
</gene>
<proteinExistence type="predicted"/>
<evidence type="ECO:0000313" key="3">
    <source>
        <dbReference type="Proteomes" id="UP000003082"/>
    </source>
</evidence>
<accession>B9D2G4</accession>
<dbReference type="EMBL" id="ACFU01000013">
    <property type="protein sequence ID" value="EEF13845.1"/>
    <property type="molecule type" value="Genomic_DNA"/>
</dbReference>
<comment type="caution">
    <text evidence="2">The sequence shown here is derived from an EMBL/GenBank/DDBJ whole genome shotgun (WGS) entry which is preliminary data.</text>
</comment>
<sequence>MTDRRVPIQPKICKFFSLIFSPLKSALYYFWGAAGAFW</sequence>
<keyword evidence="3" id="KW-1185">Reference proteome</keyword>
<dbReference type="Proteomes" id="UP000003082">
    <property type="component" value="Unassembled WGS sequence"/>
</dbReference>